<dbReference type="NCBIfam" id="NF033859">
    <property type="entry name" value="SMEK_N"/>
    <property type="match status" value="1"/>
</dbReference>
<dbReference type="RefSeq" id="WP_262095644.1">
    <property type="nucleotide sequence ID" value="NZ_JAOEGN010000003.1"/>
</dbReference>
<dbReference type="Pfam" id="PF21941">
    <property type="entry name" value="SMEK_N"/>
    <property type="match status" value="1"/>
</dbReference>
<comment type="caution">
    <text evidence="2">The sequence shown here is derived from an EMBL/GenBank/DDBJ whole genome shotgun (WGS) entry which is preliminary data.</text>
</comment>
<protein>
    <submittedName>
        <fullName evidence="2">SMEK domain-containing protein</fullName>
    </submittedName>
</protein>
<dbReference type="InterPro" id="IPR047740">
    <property type="entry name" value="SMEK_dom"/>
</dbReference>
<keyword evidence="3" id="KW-1185">Reference proteome</keyword>
<name>A0ABT2PTZ3_9MOLU</name>
<gene>
    <name evidence="2" type="ORF">N7603_01940</name>
</gene>
<accession>A0ABT2PTZ3</accession>
<evidence type="ECO:0000259" key="1">
    <source>
        <dbReference type="Pfam" id="PF21941"/>
    </source>
</evidence>
<evidence type="ECO:0000313" key="2">
    <source>
        <dbReference type="EMBL" id="MCU0104415.1"/>
    </source>
</evidence>
<evidence type="ECO:0000313" key="3">
    <source>
        <dbReference type="Proteomes" id="UP001209076"/>
    </source>
</evidence>
<organism evidence="2 3">
    <name type="scientific">Paracholeplasma vituli</name>
    <dbReference type="NCBI Taxonomy" id="69473"/>
    <lineage>
        <taxon>Bacteria</taxon>
        <taxon>Bacillati</taxon>
        <taxon>Mycoplasmatota</taxon>
        <taxon>Mollicutes</taxon>
        <taxon>Acholeplasmatales</taxon>
        <taxon>Acholeplasmataceae</taxon>
        <taxon>Paracholeplasma</taxon>
    </lineage>
</organism>
<sequence length="318" mass="36806">MKREKNLKRIAELLAWIQAKVQLFNKLHYLDINISSETFFADLLNLVMDLNFSNLNQQNMNNPYADLYDQMNNIYCQVTSEKTSGKIKESIDGVESLVSSDKDSRLIIFLLTSKPRFTTDFVTKKITFCKDNDIIDMSKLLHIISTKDNAKVLIIKEYLEHNLDAINEKEKTICSEDETIIQIIDYLSNTQTLSDEIDSIIDPHDKINRRFSSYAEYIKDEYKDLYVAYGISLSTVYGSLINDEIKRAIHNRYLKTLSVKALEICQNNPKMALDNLVIELNNVISSNGRNYDKSAIRFYLVDQIIKCNVFPNEVKYAN</sequence>
<proteinExistence type="predicted"/>
<dbReference type="Proteomes" id="UP001209076">
    <property type="component" value="Unassembled WGS sequence"/>
</dbReference>
<feature type="domain" description="SMEK" evidence="1">
    <location>
        <begin position="9"/>
        <end position="144"/>
    </location>
</feature>
<dbReference type="EMBL" id="JAOEGN010000003">
    <property type="protein sequence ID" value="MCU0104415.1"/>
    <property type="molecule type" value="Genomic_DNA"/>
</dbReference>
<reference evidence="3" key="1">
    <citation type="submission" date="2023-07" db="EMBL/GenBank/DDBJ databases">
        <title>Novel Mycoplasma species identified in domestic and wild animals.</title>
        <authorList>
            <person name="Volokhov D.V."/>
            <person name="Furtak V.A."/>
            <person name="Zagorodnyaya T.A."/>
        </authorList>
    </citation>
    <scope>NUCLEOTIDE SEQUENCE [LARGE SCALE GENOMIC DNA]</scope>
    <source>
        <strain evidence="3">92-19</strain>
    </source>
</reference>